<dbReference type="InterPro" id="IPR016181">
    <property type="entry name" value="Acyl_CoA_acyltransferase"/>
</dbReference>
<sequence length="160" mass="18880">MDLQKIDVDKHREIIVSFRRDSFRVSFGTNRDFDEKEYVRWVEKQSDLFPDGFILLMEEGVPIGQLELTVKDYEDSKIGYVNLYYLIPERRGSGMGNKLHQYALQFFRTQGVSEYHLRVSPSNHQALSFYKRIGMREFKKEFGGTVIRMRGVVSEQPRTI</sequence>
<dbReference type="Gene3D" id="3.40.630.30">
    <property type="match status" value="1"/>
</dbReference>
<evidence type="ECO:0000313" key="1">
    <source>
        <dbReference type="EMBL" id="KZE51111.1"/>
    </source>
</evidence>
<dbReference type="EMBL" id="LQQY01000009">
    <property type="protein sequence ID" value="KZE51111.1"/>
    <property type="molecule type" value="Genomic_DNA"/>
</dbReference>
<evidence type="ECO:0000313" key="2">
    <source>
        <dbReference type="Proteomes" id="UP000076510"/>
    </source>
</evidence>
<comment type="caution">
    <text evidence="1">The sequence shown here is derived from an EMBL/GenBank/DDBJ whole genome shotgun (WGS) entry which is preliminary data.</text>
</comment>
<accession>A0A163LUY8</accession>
<dbReference type="SUPFAM" id="SSF55729">
    <property type="entry name" value="Acyl-CoA N-acyltransferases (Nat)"/>
    <property type="match status" value="1"/>
</dbReference>
<dbReference type="AlphaFoldDB" id="A0A163LUY8"/>
<dbReference type="PROSITE" id="PS51186">
    <property type="entry name" value="GNAT"/>
    <property type="match status" value="1"/>
</dbReference>
<dbReference type="GO" id="GO:0016747">
    <property type="term" value="F:acyltransferase activity, transferring groups other than amino-acyl groups"/>
    <property type="evidence" value="ECO:0007669"/>
    <property type="project" value="InterPro"/>
</dbReference>
<dbReference type="RefSeq" id="WP_063191011.1">
    <property type="nucleotide sequence ID" value="NZ_CP047095.1"/>
</dbReference>
<name>A0A163LUY8_9BACI</name>
<reference evidence="2" key="1">
    <citation type="submission" date="2016-01" db="EMBL/GenBank/DDBJ databases">
        <title>Whole genome sequencing of Bhargavaea cecembensis T14.</title>
        <authorList>
            <person name="Hong K.W."/>
        </authorList>
    </citation>
    <scope>NUCLEOTIDE SEQUENCE [LARGE SCALE GENOMIC DNA]</scope>
    <source>
        <strain evidence="2">M19</strain>
    </source>
</reference>
<dbReference type="OrthoDB" id="185406at2"/>
<organism evidence="1 2">
    <name type="scientific">Rossellomorea marisflavi</name>
    <dbReference type="NCBI Taxonomy" id="189381"/>
    <lineage>
        <taxon>Bacteria</taxon>
        <taxon>Bacillati</taxon>
        <taxon>Bacillota</taxon>
        <taxon>Bacilli</taxon>
        <taxon>Bacillales</taxon>
        <taxon>Bacillaceae</taxon>
        <taxon>Rossellomorea</taxon>
    </lineage>
</organism>
<dbReference type="Pfam" id="PF00583">
    <property type="entry name" value="Acetyltransf_1"/>
    <property type="match status" value="1"/>
</dbReference>
<proteinExistence type="predicted"/>
<keyword evidence="1" id="KW-0808">Transferase</keyword>
<dbReference type="InterPro" id="IPR000182">
    <property type="entry name" value="GNAT_dom"/>
</dbReference>
<dbReference type="Proteomes" id="UP000076510">
    <property type="component" value="Unassembled WGS sequence"/>
</dbReference>
<gene>
    <name evidence="1" type="ORF">AV649_17255</name>
</gene>
<protein>
    <submittedName>
        <fullName evidence="1">GCN5 family acetyltransferase</fullName>
    </submittedName>
</protein>